<keyword evidence="3" id="KW-1185">Reference proteome</keyword>
<proteinExistence type="predicted"/>
<name>A0AAD5G074_9ASCO</name>
<evidence type="ECO:0000313" key="3">
    <source>
        <dbReference type="Proteomes" id="UP001204833"/>
    </source>
</evidence>
<keyword evidence="1" id="KW-1133">Transmembrane helix</keyword>
<evidence type="ECO:0000313" key="2">
    <source>
        <dbReference type="EMBL" id="KAI5964523.1"/>
    </source>
</evidence>
<dbReference type="AlphaFoldDB" id="A0AAD5G074"/>
<keyword evidence="1" id="KW-0812">Transmembrane</keyword>
<comment type="caution">
    <text evidence="2">The sequence shown here is derived from an EMBL/GenBank/DDBJ whole genome shotgun (WGS) entry which is preliminary data.</text>
</comment>
<evidence type="ECO:0000256" key="1">
    <source>
        <dbReference type="SAM" id="Phobius"/>
    </source>
</evidence>
<protein>
    <submittedName>
        <fullName evidence="2">Uncharacterized protein</fullName>
    </submittedName>
</protein>
<dbReference type="EMBL" id="JAIHNG010000047">
    <property type="protein sequence ID" value="KAI5964523.1"/>
    <property type="molecule type" value="Genomic_DNA"/>
</dbReference>
<dbReference type="GeneID" id="76149074"/>
<keyword evidence="1" id="KW-0472">Membrane</keyword>
<accession>A0AAD5G074</accession>
<sequence length="585" mass="66258">MQDPVKAKIDHYQQFLQRRSQRRGGSPNLEFIKLSVKEPQYIYKHHDQAYLNLGVQDNTMNHNNHHFVSVSPSAAFENPIIARAFYILMTLIVVLIVSSVLAFTIREYFLFQKAKEDSANNSELKHENSFTSSGVYEEKKIAAAIEPDDLLSLEKVIQNNKAPAIVKDESGLTKFANDTSTAQNREWGLQQKYDLTSAAISMDIAGSERREKDHVSGFSDKSISKYAIGGSTPLGSSIKDGKIRYTMDELQNLNTFKLSSEVIRKSSSCGVQKIPISQLVKCPVNFPATRFQHSWEANKALMEISKVLNDPELKTEKLLAALKLVSLGKQREFFENPNLYLGSFTTCIEDLVHTCALFDLWSYCSATLTVLFVECLLTYCWSHARYQVQNGTKLSLVQQFTKWNGRSPTVQSQMSILHLLFNVFLGFKTASALPEDIAKENELKLGLVIRELIKKSACNDYIQILPLIARASEAASNNRTKLFFYEMTKLLVTSHRNCCINVYLKDSNFELKTLLKKGFLNTPESDPIHKRAKEILGIILECSKDAEIWQLEILNSENHIPSPSSLPLSSEYTERLFVQEGKSEY</sequence>
<feature type="transmembrane region" description="Helical" evidence="1">
    <location>
        <begin position="80"/>
        <end position="105"/>
    </location>
</feature>
<gene>
    <name evidence="2" type="ORF">KGF57_001015</name>
</gene>
<organism evidence="2 3">
    <name type="scientific">Candida theae</name>
    <dbReference type="NCBI Taxonomy" id="1198502"/>
    <lineage>
        <taxon>Eukaryota</taxon>
        <taxon>Fungi</taxon>
        <taxon>Dikarya</taxon>
        <taxon>Ascomycota</taxon>
        <taxon>Saccharomycotina</taxon>
        <taxon>Pichiomycetes</taxon>
        <taxon>Debaryomycetaceae</taxon>
        <taxon>Candida/Lodderomyces clade</taxon>
        <taxon>Candida</taxon>
    </lineage>
</organism>
<reference evidence="2 3" key="1">
    <citation type="journal article" date="2022" name="DNA Res.">
        <title>Genome analysis of five recently described species of the CUG-Ser clade uncovers Candida theae as a new hybrid lineage with pathogenic potential in the Candida parapsilosis species complex.</title>
        <authorList>
            <person name="Mixao V."/>
            <person name="Del Olmo V."/>
            <person name="Hegedusova E."/>
            <person name="Saus E."/>
            <person name="Pryszcz L."/>
            <person name="Cillingova A."/>
            <person name="Nosek J."/>
            <person name="Gabaldon T."/>
        </authorList>
    </citation>
    <scope>NUCLEOTIDE SEQUENCE [LARGE SCALE GENOMIC DNA]</scope>
    <source>
        <strain evidence="2 3">CBS 12239</strain>
    </source>
</reference>
<dbReference type="Proteomes" id="UP001204833">
    <property type="component" value="Unassembled WGS sequence"/>
</dbReference>
<dbReference type="RefSeq" id="XP_051610530.1">
    <property type="nucleotide sequence ID" value="XM_051750178.1"/>
</dbReference>